<dbReference type="HOGENOM" id="CLU_1042646_0_0_1"/>
<dbReference type="EMBL" id="JOWA01000106">
    <property type="protein sequence ID" value="KEZ41878.1"/>
    <property type="molecule type" value="Genomic_DNA"/>
</dbReference>
<keyword evidence="5" id="KW-1185">Reference proteome</keyword>
<organism evidence="4 5">
    <name type="scientific">Pseudallescheria apiosperma</name>
    <name type="common">Scedosporium apiospermum</name>
    <dbReference type="NCBI Taxonomy" id="563466"/>
    <lineage>
        <taxon>Eukaryota</taxon>
        <taxon>Fungi</taxon>
        <taxon>Dikarya</taxon>
        <taxon>Ascomycota</taxon>
        <taxon>Pezizomycotina</taxon>
        <taxon>Sordariomycetes</taxon>
        <taxon>Hypocreomycetidae</taxon>
        <taxon>Microascales</taxon>
        <taxon>Microascaceae</taxon>
        <taxon>Scedosporium</taxon>
    </lineage>
</organism>
<dbReference type="KEGG" id="sapo:SAPIO_CDS6691"/>
<name>A0A084G3G6_PSEDA</name>
<comment type="caution">
    <text evidence="4">The sequence shown here is derived from an EMBL/GenBank/DDBJ whole genome shotgun (WGS) entry which is preliminary data.</text>
</comment>
<protein>
    <submittedName>
        <fullName evidence="4">Uncharacterized protein</fullName>
    </submittedName>
</protein>
<dbReference type="OrthoDB" id="73875at2759"/>
<dbReference type="RefSeq" id="XP_016641677.1">
    <property type="nucleotide sequence ID" value="XM_016788733.1"/>
</dbReference>
<feature type="signal peptide" evidence="3">
    <location>
        <begin position="1"/>
        <end position="22"/>
    </location>
</feature>
<dbReference type="InterPro" id="IPR053214">
    <property type="entry name" value="LysM12-like"/>
</dbReference>
<reference evidence="4 5" key="1">
    <citation type="journal article" date="2014" name="Genome Announc.">
        <title>Draft genome sequence of the pathogenic fungus Scedosporium apiospermum.</title>
        <authorList>
            <person name="Vandeputte P."/>
            <person name="Ghamrawi S."/>
            <person name="Rechenmann M."/>
            <person name="Iltis A."/>
            <person name="Giraud S."/>
            <person name="Fleury M."/>
            <person name="Thornton C."/>
            <person name="Delhaes L."/>
            <person name="Meyer W."/>
            <person name="Papon N."/>
            <person name="Bouchara J.P."/>
        </authorList>
    </citation>
    <scope>NUCLEOTIDE SEQUENCE [LARGE SCALE GENOMIC DNA]</scope>
    <source>
        <strain evidence="4 5">IHEM 14462</strain>
    </source>
</reference>
<keyword evidence="3" id="KW-0732">Signal</keyword>
<gene>
    <name evidence="4" type="ORF">SAPIO_CDS6691</name>
</gene>
<evidence type="ECO:0000256" key="3">
    <source>
        <dbReference type="SAM" id="SignalP"/>
    </source>
</evidence>
<keyword evidence="2" id="KW-0843">Virulence</keyword>
<sequence>MVASSWLTVALGAVSLMPGAMAFIPPVNTSTQADYFYPERCTVSSPSTGNWSVYPNLKAIKRCQQTMFYDFSLYDPVADPSTSHRIQTCSSFGPDFDNLPSEAVAANLVQSATSVNVEFELGWWHKAFSLAKGAIWSLVGQIPTISVYIGQDLLNQGLSTSALQTFQDNFDKLNITTPGIAIQLCGLGYDRTHVFGVAVTSNTTFTPIQSAIKSWANTTCLSFLRSKSFPGKATFTTPLLNGTETEQCSLPAHYKNESKEKQMVKWV</sequence>
<proteinExistence type="predicted"/>
<dbReference type="VEuPathDB" id="FungiDB:SAPIO_CDS6691"/>
<evidence type="ECO:0000313" key="5">
    <source>
        <dbReference type="Proteomes" id="UP000028545"/>
    </source>
</evidence>
<evidence type="ECO:0000256" key="1">
    <source>
        <dbReference type="ARBA" id="ARBA00022669"/>
    </source>
</evidence>
<evidence type="ECO:0000313" key="4">
    <source>
        <dbReference type="EMBL" id="KEZ41878.1"/>
    </source>
</evidence>
<dbReference type="PANTHER" id="PTHR47700">
    <property type="entry name" value="V CHITINASE, PUTATIVE (AFU_ORTHOLOGUE AFUA_6G13720)-RELATED"/>
    <property type="match status" value="1"/>
</dbReference>
<evidence type="ECO:0000256" key="2">
    <source>
        <dbReference type="ARBA" id="ARBA00023026"/>
    </source>
</evidence>
<dbReference type="AlphaFoldDB" id="A0A084G3G6"/>
<keyword evidence="1" id="KW-0147">Chitin-binding</keyword>
<dbReference type="GO" id="GO:0008061">
    <property type="term" value="F:chitin binding"/>
    <property type="evidence" value="ECO:0007669"/>
    <property type="project" value="UniProtKB-KW"/>
</dbReference>
<feature type="chain" id="PRO_5001775286" evidence="3">
    <location>
        <begin position="23"/>
        <end position="267"/>
    </location>
</feature>
<accession>A0A084G3G6</accession>
<dbReference type="GeneID" id="27725763"/>
<dbReference type="Proteomes" id="UP000028545">
    <property type="component" value="Unassembled WGS sequence"/>
</dbReference>
<dbReference type="PANTHER" id="PTHR47700:SF1">
    <property type="entry name" value="CHITINASE"/>
    <property type="match status" value="1"/>
</dbReference>